<name>A0A4C1V002_EUMVA</name>
<gene>
    <name evidence="1" type="ORF">EVAR_84644_1</name>
</gene>
<evidence type="ECO:0000313" key="1">
    <source>
        <dbReference type="EMBL" id="GBP31532.1"/>
    </source>
</evidence>
<keyword evidence="2" id="KW-1185">Reference proteome</keyword>
<sequence>MTAREPRRSMRYDRETMYQAHVELMHEICKVNDHAPSIVIYAAHMRWRMRHLLITGELVHPSQFRLFHRRSRLPSVQSPGPPFSIVCYCVCSVPSRRVPECRALSPTNAHWCITNSVLQSLDLPTITKYMKDTSERFFLIADSYPNPFLSAAASCEAPPPSLFTRRPRNIITDPLDDFTIKIKRLREINKQK</sequence>
<evidence type="ECO:0000313" key="2">
    <source>
        <dbReference type="Proteomes" id="UP000299102"/>
    </source>
</evidence>
<dbReference type="Proteomes" id="UP000299102">
    <property type="component" value="Unassembled WGS sequence"/>
</dbReference>
<comment type="caution">
    <text evidence="1">The sequence shown here is derived from an EMBL/GenBank/DDBJ whole genome shotgun (WGS) entry which is preliminary data.</text>
</comment>
<organism evidence="1 2">
    <name type="scientific">Eumeta variegata</name>
    <name type="common">Bagworm moth</name>
    <name type="synonym">Eumeta japonica</name>
    <dbReference type="NCBI Taxonomy" id="151549"/>
    <lineage>
        <taxon>Eukaryota</taxon>
        <taxon>Metazoa</taxon>
        <taxon>Ecdysozoa</taxon>
        <taxon>Arthropoda</taxon>
        <taxon>Hexapoda</taxon>
        <taxon>Insecta</taxon>
        <taxon>Pterygota</taxon>
        <taxon>Neoptera</taxon>
        <taxon>Endopterygota</taxon>
        <taxon>Lepidoptera</taxon>
        <taxon>Glossata</taxon>
        <taxon>Ditrysia</taxon>
        <taxon>Tineoidea</taxon>
        <taxon>Psychidae</taxon>
        <taxon>Oiketicinae</taxon>
        <taxon>Eumeta</taxon>
    </lineage>
</organism>
<reference evidence="1 2" key="1">
    <citation type="journal article" date="2019" name="Commun. Biol.">
        <title>The bagworm genome reveals a unique fibroin gene that provides high tensile strength.</title>
        <authorList>
            <person name="Kono N."/>
            <person name="Nakamura H."/>
            <person name="Ohtoshi R."/>
            <person name="Tomita M."/>
            <person name="Numata K."/>
            <person name="Arakawa K."/>
        </authorList>
    </citation>
    <scope>NUCLEOTIDE SEQUENCE [LARGE SCALE GENOMIC DNA]</scope>
</reference>
<proteinExistence type="predicted"/>
<dbReference type="AlphaFoldDB" id="A0A4C1V002"/>
<dbReference type="EMBL" id="BGZK01000247">
    <property type="protein sequence ID" value="GBP31532.1"/>
    <property type="molecule type" value="Genomic_DNA"/>
</dbReference>
<protein>
    <submittedName>
        <fullName evidence="1">Uncharacterized protein</fullName>
    </submittedName>
</protein>
<dbReference type="OrthoDB" id="10050074at2759"/>
<accession>A0A4C1V002</accession>